<feature type="compositionally biased region" description="Basic and acidic residues" evidence="1">
    <location>
        <begin position="1651"/>
        <end position="1663"/>
    </location>
</feature>
<protein>
    <submittedName>
        <fullName evidence="2">Uncharacterized protein</fullName>
    </submittedName>
</protein>
<dbReference type="Gramene" id="GBG90955">
    <property type="protein sequence ID" value="GBG90955"/>
    <property type="gene ID" value="CBR_g51559"/>
</dbReference>
<feature type="compositionally biased region" description="Acidic residues" evidence="1">
    <location>
        <begin position="314"/>
        <end position="327"/>
    </location>
</feature>
<feature type="region of interest" description="Disordered" evidence="1">
    <location>
        <begin position="1630"/>
        <end position="1672"/>
    </location>
</feature>
<evidence type="ECO:0000313" key="2">
    <source>
        <dbReference type="EMBL" id="GBG90955.1"/>
    </source>
</evidence>
<gene>
    <name evidence="2" type="ORF">CBR_g51559</name>
</gene>
<evidence type="ECO:0000313" key="3">
    <source>
        <dbReference type="Proteomes" id="UP000265515"/>
    </source>
</evidence>
<accession>A0A388M8W9</accession>
<feature type="region of interest" description="Disordered" evidence="1">
    <location>
        <begin position="1"/>
        <end position="23"/>
    </location>
</feature>
<keyword evidence="3" id="KW-1185">Reference proteome</keyword>
<proteinExistence type="predicted"/>
<organism evidence="2 3">
    <name type="scientific">Chara braunii</name>
    <name type="common">Braun's stonewort</name>
    <dbReference type="NCBI Taxonomy" id="69332"/>
    <lineage>
        <taxon>Eukaryota</taxon>
        <taxon>Viridiplantae</taxon>
        <taxon>Streptophyta</taxon>
        <taxon>Charophyceae</taxon>
        <taxon>Charales</taxon>
        <taxon>Characeae</taxon>
        <taxon>Chara</taxon>
    </lineage>
</organism>
<reference evidence="2 3" key="1">
    <citation type="journal article" date="2018" name="Cell">
        <title>The Chara Genome: Secondary Complexity and Implications for Plant Terrestrialization.</title>
        <authorList>
            <person name="Nishiyama T."/>
            <person name="Sakayama H."/>
            <person name="Vries J.D."/>
            <person name="Buschmann H."/>
            <person name="Saint-Marcoux D."/>
            <person name="Ullrich K.K."/>
            <person name="Haas F.B."/>
            <person name="Vanderstraeten L."/>
            <person name="Becker D."/>
            <person name="Lang D."/>
            <person name="Vosolsobe S."/>
            <person name="Rombauts S."/>
            <person name="Wilhelmsson P.K.I."/>
            <person name="Janitza P."/>
            <person name="Kern R."/>
            <person name="Heyl A."/>
            <person name="Rumpler F."/>
            <person name="Villalobos L.I.A.C."/>
            <person name="Clay J.M."/>
            <person name="Skokan R."/>
            <person name="Toyoda A."/>
            <person name="Suzuki Y."/>
            <person name="Kagoshima H."/>
            <person name="Schijlen E."/>
            <person name="Tajeshwar N."/>
            <person name="Catarino B."/>
            <person name="Hetherington A.J."/>
            <person name="Saltykova A."/>
            <person name="Bonnot C."/>
            <person name="Breuninger H."/>
            <person name="Symeonidi A."/>
            <person name="Radhakrishnan G.V."/>
            <person name="Van Nieuwerburgh F."/>
            <person name="Deforce D."/>
            <person name="Chang C."/>
            <person name="Karol K.G."/>
            <person name="Hedrich R."/>
            <person name="Ulvskov P."/>
            <person name="Glockner G."/>
            <person name="Delwiche C.F."/>
            <person name="Petrasek J."/>
            <person name="Van de Peer Y."/>
            <person name="Friml J."/>
            <person name="Beilby M."/>
            <person name="Dolan L."/>
            <person name="Kohara Y."/>
            <person name="Sugano S."/>
            <person name="Fujiyama A."/>
            <person name="Delaux P.-M."/>
            <person name="Quint M."/>
            <person name="TheiBen G."/>
            <person name="Hagemann M."/>
            <person name="Harholt J."/>
            <person name="Dunand C."/>
            <person name="Zachgo S."/>
            <person name="Langdale J."/>
            <person name="Maumus F."/>
            <person name="Straeten D.V.D."/>
            <person name="Gould S.B."/>
            <person name="Rensing S.A."/>
        </authorList>
    </citation>
    <scope>NUCLEOTIDE SEQUENCE [LARGE SCALE GENOMIC DNA]</scope>
    <source>
        <strain evidence="2 3">S276</strain>
    </source>
</reference>
<comment type="caution">
    <text evidence="2">The sequence shown here is derived from an EMBL/GenBank/DDBJ whole genome shotgun (WGS) entry which is preliminary data.</text>
</comment>
<feature type="region of interest" description="Disordered" evidence="1">
    <location>
        <begin position="366"/>
        <end position="409"/>
    </location>
</feature>
<sequence>MTPFHKCPEGGGRSGNAGPPFINDAQPAASSSRAYGRSKIYNNKPWALDWVGGLHRPGCGVVIFLSDDNGATWLCCGGVEKSESARNTYDERTFRTFFLTSVFDKDGTNWVKEHKKVGLDLRLFQGYGVKAFSMKAFDVRGDGTELRMLTAKQFLSRTNSYLVTGCLPVVESSLELTKPLVKFSSPADQLPGVVKEYREAFSRLPLDQQADCAFVPFATSSRKSRQTPSAPVGKRKQLAACPAPPLLAASPSPLPTVRGGHDIAQCSSEAMEYDDRNLYGRNVARDSAQEGATALTEQNEEEEDGGSCGPRENDGDDEYTDIGDENMQDQNMLGDDDVGVTSEHGPGDIPIGSVGAVVGRPLSFPAIWHSQGGSQGGHDSQEHGGSKSRKRTRETSPSASAHKRQARTDVVNEARGALVASQEARPPRKSSQGEDLVVVAAAVVAQEKYDERGFAKQKVLPVLVDIMKIKRIPRGNILFNHRSLSANIVRGIVNAIESSITTEPRAWDRPELVLAPVDRNDIVGEQGRRITPTEFFERDSSEFDWYAVCGQHTFEAMKTLVKKDSPTVDVYGLPAYSKVRVVYFGDAQTRGYFNVSAFDNTRENRVMMLSFKDAVRDMRQWWIENHRIEAPKGKVNDKDAVAVAHQKKWHNFLRASMGKACDKAFVKQALENEYSKDWSNKLCGYMNLAISTEAVWPLVEKFFEMFNEGKLRAGDGKIPLDMPGRMEGRQPGLYTDETKGQRTLYHCIYARDGPKGSTVSWKDLCPSYFKNFGDLTCREKEVALLLLMKGEVVATNVKVMPPRVNTECLLDIMRKERYMVRMFNYVVFRAEGRVDDEWNDAFFMSYKDLKDRYGLNGLCAAEWEKERDKLHVSKVKTVPRRLGGVEEARQGSSLGPTAAMYKEAPFHFKVFVYTSIDKLDLLPAEVKRVASSARHIVSDKLKKQTTLLPVCMPLKEVLAAPDDIVAAAQKITCRAVILDISPANFCTTWTSQEFDALHSMVTKCCGVNGVLFVFTPQKVQSDILRCSFQWEDIELILGTWKRVDRPSNDITRYGNIATASRDMMAIVLHAEGGDLRKVTVAPRLVNDLTNVHVVEDKFGKCLGKHGGIEGDESVVYSIWEREPCKLRSFCGSFVGEAEGVLLLGRAHAGLVWEFLLGGNNVIACDESAKDIAYLTKFIDILVKDDRFNCHIEKPRCKHRPNRDMFHKLGPKRLKVWEYFFRDMPQGRLDGKYIYRKAKATETLKHYHGALTGAFETFVARCEILKFDLRKDKLMSKDYAELAKSGDGFNPVDSEEDSSDSDLELGEDTCVEVPRGGMVQAHDDGTVHSHEGSIPMAAPSVASMVAPSESAALQDIGRCGGNEEDDIEISGKASTLAPGDAIPSDYCADPDTIYFLEGKHTHTGEDQWGHDIIWHEGVLQLCIQDWEWKMAVKYTSGWKTFRRMSKDIWLKTTELAILHHVRVENPEQSEAAIKAKAEELFHVLRDNRQLEYSNKFYALRSSSSRGSINWKVDQTTKTLEGSCSHDFMPSADPASVAVQAGHRGDDGTTAVGPQEVDITSKLQISKKSISIAAAQSSSPIDVSTTLPPDAGATYGSLLIINAAMQGRSEIESEFDVGPSVAESQLQLSLCTGKGDAQSPLTSQGGAGGDGGKGGDVEGMHRSRNLDTLTADID</sequence>
<dbReference type="Proteomes" id="UP000265515">
    <property type="component" value="Unassembled WGS sequence"/>
</dbReference>
<name>A0A388M8W9_CHABU</name>
<feature type="region of interest" description="Disordered" evidence="1">
    <location>
        <begin position="288"/>
        <end position="354"/>
    </location>
</feature>
<dbReference type="EMBL" id="BFEA01000856">
    <property type="protein sequence ID" value="GBG90955.1"/>
    <property type="molecule type" value="Genomic_DNA"/>
</dbReference>
<evidence type="ECO:0000256" key="1">
    <source>
        <dbReference type="SAM" id="MobiDB-lite"/>
    </source>
</evidence>